<organism evidence="1 2">
    <name type="scientific">Mycteria americana</name>
    <name type="common">Wood stork</name>
    <dbReference type="NCBI Taxonomy" id="33587"/>
    <lineage>
        <taxon>Eukaryota</taxon>
        <taxon>Metazoa</taxon>
        <taxon>Chordata</taxon>
        <taxon>Craniata</taxon>
        <taxon>Vertebrata</taxon>
        <taxon>Euteleostomi</taxon>
        <taxon>Archelosauria</taxon>
        <taxon>Archosauria</taxon>
        <taxon>Dinosauria</taxon>
        <taxon>Saurischia</taxon>
        <taxon>Theropoda</taxon>
        <taxon>Coelurosauria</taxon>
        <taxon>Aves</taxon>
        <taxon>Neognathae</taxon>
        <taxon>Neoaves</taxon>
        <taxon>Aequornithes</taxon>
        <taxon>Ciconiiformes</taxon>
        <taxon>Ciconiidae</taxon>
        <taxon>Mycteria</taxon>
    </lineage>
</organism>
<dbReference type="Proteomes" id="UP001333110">
    <property type="component" value="Unassembled WGS sequence"/>
</dbReference>
<reference evidence="1 2" key="1">
    <citation type="journal article" date="2023" name="J. Hered.">
        <title>Chromosome-level genome of the wood stork (Mycteria americana) provides insight into avian chromosome evolution.</title>
        <authorList>
            <person name="Flamio R. Jr."/>
            <person name="Ramstad K.M."/>
        </authorList>
    </citation>
    <scope>NUCLEOTIDE SEQUENCE [LARGE SCALE GENOMIC DNA]</scope>
    <source>
        <strain evidence="1">JAX WOST 10</strain>
    </source>
</reference>
<name>A0AAN7S3B9_MYCAM</name>
<evidence type="ECO:0000313" key="1">
    <source>
        <dbReference type="EMBL" id="KAK4830659.1"/>
    </source>
</evidence>
<gene>
    <name evidence="1" type="ORF">QYF61_012539</name>
</gene>
<keyword evidence="2" id="KW-1185">Reference proteome</keyword>
<sequence length="112" mass="13068">MCQYRGNGHKEKHRFQLNIRKHFFPVRVTKHWHKLPREIVESPSLETFKSSLDMVLGNLLQVILLEQGDHLVTSFVNEKMAVDVFYLGFSKTFDTVSDSTLIDKLTKYGLDK</sequence>
<protein>
    <recommendedName>
        <fullName evidence="3">Reverse transcriptase domain-containing protein</fullName>
    </recommendedName>
</protein>
<evidence type="ECO:0008006" key="3">
    <source>
        <dbReference type="Google" id="ProtNLM"/>
    </source>
</evidence>
<evidence type="ECO:0000313" key="2">
    <source>
        <dbReference type="Proteomes" id="UP001333110"/>
    </source>
</evidence>
<dbReference type="EMBL" id="JAUNZN010000001">
    <property type="protein sequence ID" value="KAK4830659.1"/>
    <property type="molecule type" value="Genomic_DNA"/>
</dbReference>
<comment type="caution">
    <text evidence="1">The sequence shown here is derived from an EMBL/GenBank/DDBJ whole genome shotgun (WGS) entry which is preliminary data.</text>
</comment>
<accession>A0AAN7S3B9</accession>
<proteinExistence type="predicted"/>
<dbReference type="AlphaFoldDB" id="A0AAN7S3B9"/>